<sequence>MLLAHPVILRNLVARYEALVVLQAENGSSDARREKEDVAYMLCVATGTGDVDTALVAAVHGLPGARTADDSVLSG</sequence>
<comment type="caution">
    <text evidence="1">The sequence shown here is derived from an EMBL/GenBank/DDBJ whole genome shotgun (WGS) entry which is preliminary data.</text>
</comment>
<keyword evidence="2" id="KW-1185">Reference proteome</keyword>
<dbReference type="EMBL" id="JAFLRJ010000066">
    <property type="protein sequence ID" value="MBO0511700.1"/>
    <property type="molecule type" value="Genomic_DNA"/>
</dbReference>
<name>A0A939JH23_9ACTN</name>
<gene>
    <name evidence="1" type="ORF">J0695_07720</name>
</gene>
<evidence type="ECO:0000313" key="1">
    <source>
        <dbReference type="EMBL" id="MBO0511700.1"/>
    </source>
</evidence>
<dbReference type="Pfam" id="PF17196">
    <property type="entry name" value="DUF5133"/>
    <property type="match status" value="1"/>
</dbReference>
<dbReference type="Proteomes" id="UP000664167">
    <property type="component" value="Unassembled WGS sequence"/>
</dbReference>
<organism evidence="1 2">
    <name type="scientific">Streptomyces beijiangensis</name>
    <dbReference type="NCBI Taxonomy" id="163361"/>
    <lineage>
        <taxon>Bacteria</taxon>
        <taxon>Bacillati</taxon>
        <taxon>Actinomycetota</taxon>
        <taxon>Actinomycetes</taxon>
        <taxon>Kitasatosporales</taxon>
        <taxon>Streptomycetaceae</taxon>
        <taxon>Streptomyces</taxon>
    </lineage>
</organism>
<protein>
    <submittedName>
        <fullName evidence="1">DUF5133 domain-containing protein</fullName>
    </submittedName>
</protein>
<dbReference type="AlphaFoldDB" id="A0A939JH23"/>
<dbReference type="InterPro" id="IPR033457">
    <property type="entry name" value="DUF5133"/>
</dbReference>
<accession>A0A939JH23</accession>
<evidence type="ECO:0000313" key="2">
    <source>
        <dbReference type="Proteomes" id="UP000664167"/>
    </source>
</evidence>
<reference evidence="1" key="1">
    <citation type="submission" date="2021-03" db="EMBL/GenBank/DDBJ databases">
        <title>Streptomyces poriferae sp. nov., a novel marine sponge-derived Actinobacteria species with anti-MRSA activity.</title>
        <authorList>
            <person name="Sandoval-Powers M."/>
            <person name="Kralova S."/>
            <person name="Nguyen G.-S."/>
            <person name="Fawwal D."/>
            <person name="Degnes K."/>
            <person name="Klinkenberg G."/>
            <person name="Sletta H."/>
            <person name="Wentzel A."/>
            <person name="Liles M.R."/>
        </authorList>
    </citation>
    <scope>NUCLEOTIDE SEQUENCE</scope>
    <source>
        <strain evidence="1">DSM 41794</strain>
    </source>
</reference>
<proteinExistence type="predicted"/>
<dbReference type="RefSeq" id="WP_206961128.1">
    <property type="nucleotide sequence ID" value="NZ_BAAAJJ010000004.1"/>
</dbReference>